<dbReference type="PANTHER" id="PTHR30458:SF0">
    <property type="entry name" value="1,2-PHENYLACETYL-COA EPOXIDASE, SUBUNIT C"/>
    <property type="match status" value="1"/>
</dbReference>
<dbReference type="SUPFAM" id="SSF47240">
    <property type="entry name" value="Ferritin-like"/>
    <property type="match status" value="1"/>
</dbReference>
<gene>
    <name evidence="1" type="ORF">A8C75_10045</name>
</gene>
<dbReference type="InterPro" id="IPR009078">
    <property type="entry name" value="Ferritin-like_SF"/>
</dbReference>
<evidence type="ECO:0000313" key="1">
    <source>
        <dbReference type="EMBL" id="ANG62789.1"/>
    </source>
</evidence>
<dbReference type="Proteomes" id="UP000078070">
    <property type="component" value="Chromosome"/>
</dbReference>
<dbReference type="PIRSF" id="PIRSF037834">
    <property type="entry name" value="PA_CoA_Oase3"/>
    <property type="match status" value="1"/>
</dbReference>
<organism evidence="1 2">
    <name type="scientific">Marinobacterium aestuarii</name>
    <dbReference type="NCBI Taxonomy" id="1821621"/>
    <lineage>
        <taxon>Bacteria</taxon>
        <taxon>Pseudomonadati</taxon>
        <taxon>Pseudomonadota</taxon>
        <taxon>Gammaproteobacteria</taxon>
        <taxon>Oceanospirillales</taxon>
        <taxon>Oceanospirillaceae</taxon>
        <taxon>Marinobacterium</taxon>
    </lineage>
</organism>
<dbReference type="KEGG" id="mars:A8C75_10045"/>
<dbReference type="InterPro" id="IPR012347">
    <property type="entry name" value="Ferritin-like"/>
</dbReference>
<dbReference type="GO" id="GO:0005829">
    <property type="term" value="C:cytosol"/>
    <property type="evidence" value="ECO:0007669"/>
    <property type="project" value="TreeGrafter"/>
</dbReference>
<protein>
    <submittedName>
        <fullName evidence="1">Phenylacetate-CoA oxygenase subunit PaaI</fullName>
    </submittedName>
</protein>
<dbReference type="OrthoDB" id="9789947at2"/>
<accession>A0A1A9EZ30</accession>
<dbReference type="EMBL" id="CP015839">
    <property type="protein sequence ID" value="ANG62789.1"/>
    <property type="molecule type" value="Genomic_DNA"/>
</dbReference>
<dbReference type="Pfam" id="PF05138">
    <property type="entry name" value="PaaA_PaaC"/>
    <property type="match status" value="1"/>
</dbReference>
<dbReference type="NCBIfam" id="TIGR02158">
    <property type="entry name" value="PA_CoA_Oxy3"/>
    <property type="match status" value="1"/>
</dbReference>
<dbReference type="InterPro" id="IPR007814">
    <property type="entry name" value="PaaA_PaaC"/>
</dbReference>
<dbReference type="InterPro" id="IPR052703">
    <property type="entry name" value="Aromatic_CoA_ox/epox"/>
</dbReference>
<reference evidence="1 2" key="2">
    <citation type="journal article" date="2018" name="Int. J. Syst. Evol. Microbiol.">
        <title>Marinobacterium aestuarii sp. nov., a benzene-degrading marine bacterium isolated from estuary sediment.</title>
        <authorList>
            <person name="Bae S.S."/>
            <person name="Jung J."/>
            <person name="Chung D."/>
            <person name="Baek K."/>
        </authorList>
    </citation>
    <scope>NUCLEOTIDE SEQUENCE [LARGE SCALE GENOMIC DNA]</scope>
    <source>
        <strain evidence="1 2">ST58-10</strain>
    </source>
</reference>
<evidence type="ECO:0000313" key="2">
    <source>
        <dbReference type="Proteomes" id="UP000078070"/>
    </source>
</evidence>
<dbReference type="InterPro" id="IPR011882">
    <property type="entry name" value="PaaC"/>
</dbReference>
<name>A0A1A9EZ30_9GAMM</name>
<proteinExistence type="predicted"/>
<dbReference type="RefSeq" id="WP_067381515.1">
    <property type="nucleotide sequence ID" value="NZ_CP015839.1"/>
</dbReference>
<reference evidence="2" key="1">
    <citation type="submission" date="2016-05" db="EMBL/GenBank/DDBJ databases">
        <authorList>
            <person name="Baek K."/>
            <person name="Yang S.-J."/>
        </authorList>
    </citation>
    <scope>NUCLEOTIDE SEQUENCE [LARGE SCALE GENOMIC DNA]</scope>
    <source>
        <strain evidence="2">ST58-10</strain>
    </source>
</reference>
<sequence length="253" mass="28410">MTTQHALTEYLLRLGDSNIILAQRLCEWIGHAPVLEEELALGNVALDLFGQARSWLEYAAQLQGEGRSADDLVFGRNEREYRNLLISEQSNGNYADTLARQYLFDAWHYYLLQALQHSTDEQVAAIAAKGLKEVTYHLRRSSAWIKRLGDGTEESHQKMQQAIDDIWTYSGEMMMTDAIDAPLVAAGIVPDMTAITAQWQAHVSTTLTEATLCCPAQDSYMQRGGKQGLHGEQLGFLLAEMQFLPRAYPDAVW</sequence>
<dbReference type="STRING" id="1821621.A8C75_10045"/>
<dbReference type="Gene3D" id="1.20.1260.10">
    <property type="match status" value="1"/>
</dbReference>
<dbReference type="PANTHER" id="PTHR30458">
    <property type="entry name" value="PHENYLACETIC ACID DEGRADATION PROTEIN PAA"/>
    <property type="match status" value="1"/>
</dbReference>
<keyword evidence="2" id="KW-1185">Reference proteome</keyword>
<dbReference type="AlphaFoldDB" id="A0A1A9EZ30"/>
<dbReference type="GO" id="GO:0010124">
    <property type="term" value="P:phenylacetate catabolic process"/>
    <property type="evidence" value="ECO:0007669"/>
    <property type="project" value="InterPro"/>
</dbReference>